<keyword evidence="2 4" id="KW-0863">Zinc-finger</keyword>
<dbReference type="PROSITE" id="PS50103">
    <property type="entry name" value="ZF_C3H1"/>
    <property type="match status" value="1"/>
</dbReference>
<dbReference type="SMART" id="SM00356">
    <property type="entry name" value="ZnF_C3H1"/>
    <property type="match status" value="1"/>
</dbReference>
<keyword evidence="1 4" id="KW-0479">Metal-binding</keyword>
<reference evidence="6" key="1">
    <citation type="submission" date="2018-02" db="EMBL/GenBank/DDBJ databases">
        <title>Rhizophora mucronata_Transcriptome.</title>
        <authorList>
            <person name="Meera S.P."/>
            <person name="Sreeshan A."/>
            <person name="Augustine A."/>
        </authorList>
    </citation>
    <scope>NUCLEOTIDE SEQUENCE</scope>
    <source>
        <tissue evidence="6">Leaf</tissue>
    </source>
</reference>
<dbReference type="InterPro" id="IPR013085">
    <property type="entry name" value="U1-CZ_Znf_C2H2"/>
</dbReference>
<dbReference type="PANTHER" id="PTHR16465">
    <property type="entry name" value="NUCLEASE-RELATED"/>
    <property type="match status" value="1"/>
</dbReference>
<dbReference type="AlphaFoldDB" id="A0A2P2JPK3"/>
<accession>A0A2P2JPK3</accession>
<feature type="zinc finger region" description="C3H1-type" evidence="4">
    <location>
        <begin position="52"/>
        <end position="80"/>
    </location>
</feature>
<feature type="domain" description="C3H1-type" evidence="5">
    <location>
        <begin position="52"/>
        <end position="80"/>
    </location>
</feature>
<keyword evidence="3 4" id="KW-0862">Zinc</keyword>
<sequence>MPLGKYYCDYCDKEFQDTAVARRRHLQSSSHLRAKSLWYNNINNNINRPSSAFPPRVCNRFVNTGFCPYGASCKYSHPPPPVAQVGGSPIISGDHLVGGSPLQDNVVRDSMGMSWGNLPPSLRPPSEGGYLPLPFVDWG</sequence>
<dbReference type="Pfam" id="PF00642">
    <property type="entry name" value="zf-CCCH"/>
    <property type="match status" value="1"/>
</dbReference>
<name>A0A2P2JPK3_RHIMU</name>
<dbReference type="PANTHER" id="PTHR16465:SF0">
    <property type="entry name" value="ZINC FINGER MATRIN-TYPE PROTEIN 5"/>
    <property type="match status" value="1"/>
</dbReference>
<dbReference type="GO" id="GO:0008270">
    <property type="term" value="F:zinc ion binding"/>
    <property type="evidence" value="ECO:0007669"/>
    <property type="project" value="UniProtKB-KW"/>
</dbReference>
<dbReference type="Pfam" id="PF06220">
    <property type="entry name" value="zf-U1"/>
    <property type="match status" value="1"/>
</dbReference>
<dbReference type="InterPro" id="IPR036855">
    <property type="entry name" value="Znf_CCCH_sf"/>
</dbReference>
<dbReference type="FunFam" id="3.30.160.60:FF:003319">
    <property type="entry name" value="U1 zinc finger family protein"/>
    <property type="match status" value="1"/>
</dbReference>
<dbReference type="SUPFAM" id="SSF57667">
    <property type="entry name" value="beta-beta-alpha zinc fingers"/>
    <property type="match status" value="1"/>
</dbReference>
<dbReference type="SUPFAM" id="SSF90229">
    <property type="entry name" value="CCCH zinc finger"/>
    <property type="match status" value="1"/>
</dbReference>
<evidence type="ECO:0000259" key="5">
    <source>
        <dbReference type="PROSITE" id="PS50103"/>
    </source>
</evidence>
<evidence type="ECO:0000256" key="3">
    <source>
        <dbReference type="ARBA" id="ARBA00022833"/>
    </source>
</evidence>
<dbReference type="Gene3D" id="3.30.160.60">
    <property type="entry name" value="Classic Zinc Finger"/>
    <property type="match status" value="1"/>
</dbReference>
<evidence type="ECO:0000256" key="1">
    <source>
        <dbReference type="ARBA" id="ARBA00022723"/>
    </source>
</evidence>
<evidence type="ECO:0000256" key="2">
    <source>
        <dbReference type="ARBA" id="ARBA00022771"/>
    </source>
</evidence>
<dbReference type="InterPro" id="IPR036236">
    <property type="entry name" value="Znf_C2H2_sf"/>
</dbReference>
<organism evidence="6">
    <name type="scientific">Rhizophora mucronata</name>
    <name type="common">Asiatic mangrove</name>
    <dbReference type="NCBI Taxonomy" id="61149"/>
    <lineage>
        <taxon>Eukaryota</taxon>
        <taxon>Viridiplantae</taxon>
        <taxon>Streptophyta</taxon>
        <taxon>Embryophyta</taxon>
        <taxon>Tracheophyta</taxon>
        <taxon>Spermatophyta</taxon>
        <taxon>Magnoliopsida</taxon>
        <taxon>eudicotyledons</taxon>
        <taxon>Gunneridae</taxon>
        <taxon>Pentapetalae</taxon>
        <taxon>rosids</taxon>
        <taxon>fabids</taxon>
        <taxon>Malpighiales</taxon>
        <taxon>Rhizophoraceae</taxon>
        <taxon>Rhizophora</taxon>
    </lineage>
</organism>
<evidence type="ECO:0000256" key="4">
    <source>
        <dbReference type="PROSITE-ProRule" id="PRU00723"/>
    </source>
</evidence>
<dbReference type="Gene3D" id="6.10.250.3220">
    <property type="match status" value="1"/>
</dbReference>
<protein>
    <submittedName>
        <fullName evidence="6">Uncharacterized protein MANES_09G179900</fullName>
    </submittedName>
</protein>
<dbReference type="GO" id="GO:0005689">
    <property type="term" value="C:U12-type spliceosomal complex"/>
    <property type="evidence" value="ECO:0007669"/>
    <property type="project" value="TreeGrafter"/>
</dbReference>
<proteinExistence type="predicted"/>
<dbReference type="EMBL" id="GGEC01014906">
    <property type="protein sequence ID" value="MBW95389.1"/>
    <property type="molecule type" value="Transcribed_RNA"/>
</dbReference>
<evidence type="ECO:0000313" key="6">
    <source>
        <dbReference type="EMBL" id="MBW95389.1"/>
    </source>
</evidence>
<dbReference type="InterPro" id="IPR000571">
    <property type="entry name" value="Znf_CCCH"/>
</dbReference>